<sequence>MVETRESNSTVESWGPGFIGLMLSVCMYGAALGQSLFYSCHFPDDPILIKVAVSITLALDTIHLYGCVQLYWQVLIVCRRDPSLECSTRLPLGFALAVLVNYIITLIVQCFYAQRVWIMSGGHKIITGLSIIAAFAGFIVGLVCAVSTFHQQTIQYIFTTPLVASSAALGTVCDVIITGSIVYFLRAGRSEQPERKLRGSEFIQQIRRVSINCGLLTW</sequence>
<keyword evidence="1" id="KW-1133">Transmembrane helix</keyword>
<dbReference type="EMBL" id="WHUW01000004">
    <property type="protein sequence ID" value="KAF8447760.1"/>
    <property type="molecule type" value="Genomic_DNA"/>
</dbReference>
<feature type="transmembrane region" description="Helical" evidence="1">
    <location>
        <begin position="47"/>
        <end position="72"/>
    </location>
</feature>
<proteinExistence type="predicted"/>
<dbReference type="Proteomes" id="UP001194468">
    <property type="component" value="Unassembled WGS sequence"/>
</dbReference>
<reference evidence="2" key="2">
    <citation type="journal article" date="2020" name="Nat. Commun.">
        <title>Large-scale genome sequencing of mycorrhizal fungi provides insights into the early evolution of symbiotic traits.</title>
        <authorList>
            <person name="Miyauchi S."/>
            <person name="Kiss E."/>
            <person name="Kuo A."/>
            <person name="Drula E."/>
            <person name="Kohler A."/>
            <person name="Sanchez-Garcia M."/>
            <person name="Morin E."/>
            <person name="Andreopoulos B."/>
            <person name="Barry K.W."/>
            <person name="Bonito G."/>
            <person name="Buee M."/>
            <person name="Carver A."/>
            <person name="Chen C."/>
            <person name="Cichocki N."/>
            <person name="Clum A."/>
            <person name="Culley D."/>
            <person name="Crous P.W."/>
            <person name="Fauchery L."/>
            <person name="Girlanda M."/>
            <person name="Hayes R.D."/>
            <person name="Keri Z."/>
            <person name="LaButti K."/>
            <person name="Lipzen A."/>
            <person name="Lombard V."/>
            <person name="Magnuson J."/>
            <person name="Maillard F."/>
            <person name="Murat C."/>
            <person name="Nolan M."/>
            <person name="Ohm R.A."/>
            <person name="Pangilinan J."/>
            <person name="Pereira M.F."/>
            <person name="Perotto S."/>
            <person name="Peter M."/>
            <person name="Pfister S."/>
            <person name="Riley R."/>
            <person name="Sitrit Y."/>
            <person name="Stielow J.B."/>
            <person name="Szollosi G."/>
            <person name="Zifcakova L."/>
            <person name="Stursova M."/>
            <person name="Spatafora J.W."/>
            <person name="Tedersoo L."/>
            <person name="Vaario L.M."/>
            <person name="Yamada A."/>
            <person name="Yan M."/>
            <person name="Wang P."/>
            <person name="Xu J."/>
            <person name="Bruns T."/>
            <person name="Baldrian P."/>
            <person name="Vilgalys R."/>
            <person name="Dunand C."/>
            <person name="Henrissat B."/>
            <person name="Grigoriev I.V."/>
            <person name="Hibbett D."/>
            <person name="Nagy L.G."/>
            <person name="Martin F.M."/>
        </authorList>
    </citation>
    <scope>NUCLEOTIDE SEQUENCE</scope>
    <source>
        <strain evidence="2">BED1</strain>
    </source>
</reference>
<dbReference type="AlphaFoldDB" id="A0AAD4GJL6"/>
<feature type="transmembrane region" description="Helical" evidence="1">
    <location>
        <begin position="18"/>
        <end position="40"/>
    </location>
</feature>
<evidence type="ECO:0008006" key="4">
    <source>
        <dbReference type="Google" id="ProtNLM"/>
    </source>
</evidence>
<keyword evidence="3" id="KW-1185">Reference proteome</keyword>
<organism evidence="2 3">
    <name type="scientific">Boletus edulis BED1</name>
    <dbReference type="NCBI Taxonomy" id="1328754"/>
    <lineage>
        <taxon>Eukaryota</taxon>
        <taxon>Fungi</taxon>
        <taxon>Dikarya</taxon>
        <taxon>Basidiomycota</taxon>
        <taxon>Agaricomycotina</taxon>
        <taxon>Agaricomycetes</taxon>
        <taxon>Agaricomycetidae</taxon>
        <taxon>Boletales</taxon>
        <taxon>Boletineae</taxon>
        <taxon>Boletaceae</taxon>
        <taxon>Boletoideae</taxon>
        <taxon>Boletus</taxon>
    </lineage>
</organism>
<evidence type="ECO:0000313" key="3">
    <source>
        <dbReference type="Proteomes" id="UP001194468"/>
    </source>
</evidence>
<keyword evidence="1" id="KW-0472">Membrane</keyword>
<feature type="transmembrane region" description="Helical" evidence="1">
    <location>
        <begin position="162"/>
        <end position="185"/>
    </location>
</feature>
<dbReference type="PANTHER" id="PTHR40465">
    <property type="entry name" value="CHROMOSOME 1, WHOLE GENOME SHOTGUN SEQUENCE"/>
    <property type="match status" value="1"/>
</dbReference>
<accession>A0AAD4GJL6</accession>
<feature type="transmembrane region" description="Helical" evidence="1">
    <location>
        <begin position="92"/>
        <end position="113"/>
    </location>
</feature>
<evidence type="ECO:0000256" key="1">
    <source>
        <dbReference type="SAM" id="Phobius"/>
    </source>
</evidence>
<reference evidence="2" key="1">
    <citation type="submission" date="2019-10" db="EMBL/GenBank/DDBJ databases">
        <authorList>
            <consortium name="DOE Joint Genome Institute"/>
            <person name="Kuo A."/>
            <person name="Miyauchi S."/>
            <person name="Kiss E."/>
            <person name="Drula E."/>
            <person name="Kohler A."/>
            <person name="Sanchez-Garcia M."/>
            <person name="Andreopoulos B."/>
            <person name="Barry K.W."/>
            <person name="Bonito G."/>
            <person name="Buee M."/>
            <person name="Carver A."/>
            <person name="Chen C."/>
            <person name="Cichocki N."/>
            <person name="Clum A."/>
            <person name="Culley D."/>
            <person name="Crous P.W."/>
            <person name="Fauchery L."/>
            <person name="Girlanda M."/>
            <person name="Hayes R."/>
            <person name="Keri Z."/>
            <person name="LaButti K."/>
            <person name="Lipzen A."/>
            <person name="Lombard V."/>
            <person name="Magnuson J."/>
            <person name="Maillard F."/>
            <person name="Morin E."/>
            <person name="Murat C."/>
            <person name="Nolan M."/>
            <person name="Ohm R."/>
            <person name="Pangilinan J."/>
            <person name="Pereira M."/>
            <person name="Perotto S."/>
            <person name="Peter M."/>
            <person name="Riley R."/>
            <person name="Sitrit Y."/>
            <person name="Stielow B."/>
            <person name="Szollosi G."/>
            <person name="Zifcakova L."/>
            <person name="Stursova M."/>
            <person name="Spatafora J.W."/>
            <person name="Tedersoo L."/>
            <person name="Vaario L.-M."/>
            <person name="Yamada A."/>
            <person name="Yan M."/>
            <person name="Wang P."/>
            <person name="Xu J."/>
            <person name="Bruns T."/>
            <person name="Baldrian P."/>
            <person name="Vilgalys R."/>
            <person name="Henrissat B."/>
            <person name="Grigoriev I.V."/>
            <person name="Hibbett D."/>
            <person name="Nagy L.G."/>
            <person name="Martin F.M."/>
        </authorList>
    </citation>
    <scope>NUCLEOTIDE SEQUENCE</scope>
    <source>
        <strain evidence="2">BED1</strain>
    </source>
</reference>
<dbReference type="PANTHER" id="PTHR40465:SF1">
    <property type="entry name" value="DUF6534 DOMAIN-CONTAINING PROTEIN"/>
    <property type="match status" value="1"/>
</dbReference>
<evidence type="ECO:0000313" key="2">
    <source>
        <dbReference type="EMBL" id="KAF8447760.1"/>
    </source>
</evidence>
<keyword evidence="1" id="KW-0812">Transmembrane</keyword>
<gene>
    <name evidence="2" type="ORF">L210DRAFT_3527122</name>
</gene>
<protein>
    <recommendedName>
        <fullName evidence="4">Transmembrane protein</fullName>
    </recommendedName>
</protein>
<comment type="caution">
    <text evidence="2">The sequence shown here is derived from an EMBL/GenBank/DDBJ whole genome shotgun (WGS) entry which is preliminary data.</text>
</comment>
<name>A0AAD4GJL6_BOLED</name>
<feature type="transmembrane region" description="Helical" evidence="1">
    <location>
        <begin position="125"/>
        <end position="150"/>
    </location>
</feature>